<dbReference type="EMBL" id="SMKI01000492">
    <property type="protein sequence ID" value="TDC65149.1"/>
    <property type="molecule type" value="Genomic_DNA"/>
</dbReference>
<accession>A0A4R4SSE0</accession>
<dbReference type="OrthoDB" id="5524117at2"/>
<dbReference type="Proteomes" id="UP000295345">
    <property type="component" value="Unassembled WGS sequence"/>
</dbReference>
<reference evidence="2 3" key="1">
    <citation type="submission" date="2019-03" db="EMBL/GenBank/DDBJ databases">
        <title>Draft genome sequences of novel Actinobacteria.</title>
        <authorList>
            <person name="Sahin N."/>
            <person name="Ay H."/>
            <person name="Saygin H."/>
        </authorList>
    </citation>
    <scope>NUCLEOTIDE SEQUENCE [LARGE SCALE GENOMIC DNA]</scope>
    <source>
        <strain evidence="2 3">DSM 41900</strain>
    </source>
</reference>
<keyword evidence="3" id="KW-1185">Reference proteome</keyword>
<dbReference type="SUPFAM" id="SSF52980">
    <property type="entry name" value="Restriction endonuclease-like"/>
    <property type="match status" value="1"/>
</dbReference>
<protein>
    <submittedName>
        <fullName evidence="2">Uma2 family endonuclease</fullName>
    </submittedName>
</protein>
<dbReference type="InterPro" id="IPR011335">
    <property type="entry name" value="Restrct_endonuc-II-like"/>
</dbReference>
<dbReference type="PANTHER" id="PTHR35400">
    <property type="entry name" value="SLR1083 PROTEIN"/>
    <property type="match status" value="1"/>
</dbReference>
<sequence>MSVAYEEHVGPWTVDEVLALPEDSRVRIELVGGALMMSPSPGTPHQRASTRLLKLLDRAVEAAEAPVEIFHDHNVIVSDGLLIPDIVIADAEGAAQATIHLEPRDVLAVIEIASPSTQVTDRKMKPVLYAAAGIPSYWRVELAPTPRIHVGELGLGGAYAEVTVQAGTRTQIKRPFPFEIDPADLLLRR</sequence>
<keyword evidence="2" id="KW-0540">Nuclease</keyword>
<keyword evidence="2" id="KW-0255">Endonuclease</keyword>
<evidence type="ECO:0000313" key="3">
    <source>
        <dbReference type="Proteomes" id="UP000295345"/>
    </source>
</evidence>
<organism evidence="2 3">
    <name type="scientific">Streptomyces hainanensis</name>
    <dbReference type="NCBI Taxonomy" id="402648"/>
    <lineage>
        <taxon>Bacteria</taxon>
        <taxon>Bacillati</taxon>
        <taxon>Actinomycetota</taxon>
        <taxon>Actinomycetes</taxon>
        <taxon>Kitasatosporales</taxon>
        <taxon>Streptomycetaceae</taxon>
        <taxon>Streptomyces</taxon>
    </lineage>
</organism>
<comment type="caution">
    <text evidence="2">The sequence shown here is derived from an EMBL/GenBank/DDBJ whole genome shotgun (WGS) entry which is preliminary data.</text>
</comment>
<dbReference type="RefSeq" id="WP_132821477.1">
    <property type="nucleotide sequence ID" value="NZ_SMKI01000492.1"/>
</dbReference>
<dbReference type="PANTHER" id="PTHR35400:SF3">
    <property type="entry name" value="SLL1072 PROTEIN"/>
    <property type="match status" value="1"/>
</dbReference>
<keyword evidence="2" id="KW-0378">Hydrolase</keyword>
<dbReference type="InterPro" id="IPR012296">
    <property type="entry name" value="Nuclease_put_TT1808"/>
</dbReference>
<dbReference type="Pfam" id="PF05685">
    <property type="entry name" value="Uma2"/>
    <property type="match status" value="1"/>
</dbReference>
<dbReference type="InterPro" id="IPR008538">
    <property type="entry name" value="Uma2"/>
</dbReference>
<proteinExistence type="predicted"/>
<dbReference type="Gene3D" id="3.90.1570.10">
    <property type="entry name" value="tt1808, chain A"/>
    <property type="match status" value="1"/>
</dbReference>
<dbReference type="CDD" id="cd06260">
    <property type="entry name" value="DUF820-like"/>
    <property type="match status" value="1"/>
</dbReference>
<dbReference type="AlphaFoldDB" id="A0A4R4SSE0"/>
<gene>
    <name evidence="2" type="ORF">E1283_30865</name>
</gene>
<dbReference type="GO" id="GO:0004519">
    <property type="term" value="F:endonuclease activity"/>
    <property type="evidence" value="ECO:0007669"/>
    <property type="project" value="UniProtKB-KW"/>
</dbReference>
<evidence type="ECO:0000313" key="2">
    <source>
        <dbReference type="EMBL" id="TDC65149.1"/>
    </source>
</evidence>
<feature type="domain" description="Putative restriction endonuclease" evidence="1">
    <location>
        <begin position="15"/>
        <end position="179"/>
    </location>
</feature>
<name>A0A4R4SSE0_9ACTN</name>
<evidence type="ECO:0000259" key="1">
    <source>
        <dbReference type="Pfam" id="PF05685"/>
    </source>
</evidence>